<name>A0A517P538_9PLAN</name>
<evidence type="ECO:0000256" key="5">
    <source>
        <dbReference type="ARBA" id="ARBA00022729"/>
    </source>
</evidence>
<dbReference type="GO" id="GO:0046556">
    <property type="term" value="F:alpha-L-arabinofuranosidase activity"/>
    <property type="evidence" value="ECO:0007669"/>
    <property type="project" value="UniProtKB-EC"/>
</dbReference>
<evidence type="ECO:0000256" key="2">
    <source>
        <dbReference type="ARBA" id="ARBA00004613"/>
    </source>
</evidence>
<evidence type="ECO:0000256" key="6">
    <source>
        <dbReference type="ARBA" id="ARBA00022801"/>
    </source>
</evidence>
<dbReference type="InterPro" id="IPR023296">
    <property type="entry name" value="Glyco_hydro_beta-prop_sf"/>
</dbReference>
<dbReference type="GO" id="GO:0005576">
    <property type="term" value="C:extracellular region"/>
    <property type="evidence" value="ECO:0007669"/>
    <property type="project" value="UniProtKB-SubCell"/>
</dbReference>
<keyword evidence="4" id="KW-0964">Secreted</keyword>
<dbReference type="EMBL" id="CP036265">
    <property type="protein sequence ID" value="QDT14502.1"/>
    <property type="molecule type" value="Genomic_DNA"/>
</dbReference>
<dbReference type="KEGG" id="acaf:CA12_05760"/>
<evidence type="ECO:0000256" key="4">
    <source>
        <dbReference type="ARBA" id="ARBA00022525"/>
    </source>
</evidence>
<comment type="subcellular location">
    <subcellularLocation>
        <location evidence="2">Secreted</location>
    </subcellularLocation>
</comment>
<evidence type="ECO:0000256" key="8">
    <source>
        <dbReference type="SAM" id="SignalP"/>
    </source>
</evidence>
<sequence length="355" mass="39581" precursor="true">MSTRCFRLLAVLTVGASLGPAAALGAGEPPADTPFLAGDFHWTVSPPLLAVDQDRLPPSPGAPWVAVKDPSVVRHDGRWHLFCTLRKNKEGDGRIRIGYLSFENWEDAAAADWALLDLTPDYHGAPQIFYYEPQRKWYLIYQAVDPSRGLKYGPCYSTCDRVDDPAGWTKPEPLYVVPEGMKAGLDHWVICDEAKAHHFFTTNDGRMWRAETALANFPDRGWSRPEVALQADIFEASHTYRLKGTGKYFTIVEAQGDGRRYFKAYTADRLDGEWTGVADARDRPMVSPQNVTNRADSWATSYSHGELIRTGVDQRLEVDAATTRILFQGVDDAGYDGSKNYGQIPWRLGLLGLAP</sequence>
<dbReference type="RefSeq" id="WP_145357390.1">
    <property type="nucleotide sequence ID" value="NZ_CP036265.1"/>
</dbReference>
<dbReference type="SUPFAM" id="SSF75005">
    <property type="entry name" value="Arabinanase/levansucrase/invertase"/>
    <property type="match status" value="1"/>
</dbReference>
<dbReference type="PANTHER" id="PTHR40631">
    <property type="entry name" value="ALPHA-L-ARABINOFURANOSIDASE AXHA-2-RELATED"/>
    <property type="match status" value="1"/>
</dbReference>
<feature type="chain" id="PRO_5021832606" description="non-reducing end alpha-L-arabinofuranosidase" evidence="8">
    <location>
        <begin position="24"/>
        <end position="355"/>
    </location>
</feature>
<dbReference type="AlphaFoldDB" id="A0A517P538"/>
<keyword evidence="7 9" id="KW-0326">Glycosidase</keyword>
<protein>
    <recommendedName>
        <fullName evidence="3">non-reducing end alpha-L-arabinofuranosidase</fullName>
        <ecNumber evidence="3">3.2.1.55</ecNumber>
    </recommendedName>
</protein>
<comment type="catalytic activity">
    <reaction evidence="1">
        <text>Hydrolysis of terminal non-reducing alpha-L-arabinofuranoside residues in alpha-L-arabinosides.</text>
        <dbReference type="EC" id="3.2.1.55"/>
    </reaction>
</comment>
<proteinExistence type="predicted"/>
<keyword evidence="5 8" id="KW-0732">Signal</keyword>
<dbReference type="Gene3D" id="2.115.10.20">
    <property type="entry name" value="Glycosyl hydrolase domain, family 43"/>
    <property type="match status" value="1"/>
</dbReference>
<dbReference type="CDD" id="cd08987">
    <property type="entry name" value="GH62"/>
    <property type="match status" value="1"/>
</dbReference>
<evidence type="ECO:0000313" key="9">
    <source>
        <dbReference type="EMBL" id="QDT14502.1"/>
    </source>
</evidence>
<dbReference type="InterPro" id="IPR005193">
    <property type="entry name" value="GH62_arabinosidase"/>
</dbReference>
<keyword evidence="6 9" id="KW-0378">Hydrolase</keyword>
<evidence type="ECO:0000256" key="3">
    <source>
        <dbReference type="ARBA" id="ARBA00012670"/>
    </source>
</evidence>
<accession>A0A517P538</accession>
<evidence type="ECO:0000256" key="7">
    <source>
        <dbReference type="ARBA" id="ARBA00023295"/>
    </source>
</evidence>
<evidence type="ECO:0000256" key="1">
    <source>
        <dbReference type="ARBA" id="ARBA00001462"/>
    </source>
</evidence>
<dbReference type="Proteomes" id="UP000318741">
    <property type="component" value="Chromosome"/>
</dbReference>
<evidence type="ECO:0000313" key="10">
    <source>
        <dbReference type="Proteomes" id="UP000318741"/>
    </source>
</evidence>
<reference evidence="9 10" key="1">
    <citation type="submission" date="2019-02" db="EMBL/GenBank/DDBJ databases">
        <title>Deep-cultivation of Planctomycetes and their phenomic and genomic characterization uncovers novel biology.</title>
        <authorList>
            <person name="Wiegand S."/>
            <person name="Jogler M."/>
            <person name="Boedeker C."/>
            <person name="Pinto D."/>
            <person name="Vollmers J."/>
            <person name="Rivas-Marin E."/>
            <person name="Kohn T."/>
            <person name="Peeters S.H."/>
            <person name="Heuer A."/>
            <person name="Rast P."/>
            <person name="Oberbeckmann S."/>
            <person name="Bunk B."/>
            <person name="Jeske O."/>
            <person name="Meyerdierks A."/>
            <person name="Storesund J.E."/>
            <person name="Kallscheuer N."/>
            <person name="Luecker S."/>
            <person name="Lage O.M."/>
            <person name="Pohl T."/>
            <person name="Merkel B.J."/>
            <person name="Hornburger P."/>
            <person name="Mueller R.-W."/>
            <person name="Bruemmer F."/>
            <person name="Labrenz M."/>
            <person name="Spormann A.M."/>
            <person name="Op den Camp H."/>
            <person name="Overmann J."/>
            <person name="Amann R."/>
            <person name="Jetten M.S.M."/>
            <person name="Mascher T."/>
            <person name="Medema M.H."/>
            <person name="Devos D.P."/>
            <person name="Kaster A.-K."/>
            <person name="Ovreas L."/>
            <person name="Rohde M."/>
            <person name="Galperin M.Y."/>
            <person name="Jogler C."/>
        </authorList>
    </citation>
    <scope>NUCLEOTIDE SEQUENCE [LARGE SCALE GENOMIC DNA]</scope>
    <source>
        <strain evidence="9 10">CA12</strain>
    </source>
</reference>
<organism evidence="9 10">
    <name type="scientific">Alienimonas californiensis</name>
    <dbReference type="NCBI Taxonomy" id="2527989"/>
    <lineage>
        <taxon>Bacteria</taxon>
        <taxon>Pseudomonadati</taxon>
        <taxon>Planctomycetota</taxon>
        <taxon>Planctomycetia</taxon>
        <taxon>Planctomycetales</taxon>
        <taxon>Planctomycetaceae</taxon>
        <taxon>Alienimonas</taxon>
    </lineage>
</organism>
<gene>
    <name evidence="9" type="primary">xynC</name>
    <name evidence="9" type="ORF">CA12_05760</name>
</gene>
<dbReference type="PANTHER" id="PTHR40631:SF2">
    <property type="entry name" value="ALPHA-L-ARABINOFURANOSIDASE"/>
    <property type="match status" value="1"/>
</dbReference>
<keyword evidence="10" id="KW-1185">Reference proteome</keyword>
<dbReference type="OrthoDB" id="9795554at2"/>
<dbReference type="GO" id="GO:0046373">
    <property type="term" value="P:L-arabinose metabolic process"/>
    <property type="evidence" value="ECO:0007669"/>
    <property type="project" value="InterPro"/>
</dbReference>
<dbReference type="Pfam" id="PF03664">
    <property type="entry name" value="Glyco_hydro_62"/>
    <property type="match status" value="1"/>
</dbReference>
<feature type="signal peptide" evidence="8">
    <location>
        <begin position="1"/>
        <end position="23"/>
    </location>
</feature>
<dbReference type="EC" id="3.2.1.55" evidence="3"/>